<sequence>MIQVAEKGAFYEHLLAEQAATWPIAKGVCFVSCREHRRWGLALQVTGQVLSPQQLRTALARRFREAERFNDYFLFFDARQAFVIWRGLPQGVSPAVPLDDIRSTQLALAGLEHLFN</sequence>
<name>A0ABX0YIZ8_9PSED</name>
<evidence type="ECO:0000313" key="1">
    <source>
        <dbReference type="EMBL" id="NJP03434.1"/>
    </source>
</evidence>
<reference evidence="1 2" key="1">
    <citation type="submission" date="2020-03" db="EMBL/GenBank/DDBJ databases">
        <authorList>
            <person name="Wang L."/>
            <person name="He N."/>
            <person name="Li Y."/>
            <person name="Fang Y."/>
            <person name="Zhang F."/>
        </authorList>
    </citation>
    <scope>NUCLEOTIDE SEQUENCE [LARGE SCALE GENOMIC DNA]</scope>
    <source>
        <strain evidence="2">hsmgli-8</strain>
    </source>
</reference>
<evidence type="ECO:0000313" key="2">
    <source>
        <dbReference type="Proteomes" id="UP000746535"/>
    </source>
</evidence>
<organism evidence="1 2">
    <name type="scientific">Pseudomonas quercus</name>
    <dbReference type="NCBI Taxonomy" id="2722792"/>
    <lineage>
        <taxon>Bacteria</taxon>
        <taxon>Pseudomonadati</taxon>
        <taxon>Pseudomonadota</taxon>
        <taxon>Gammaproteobacteria</taxon>
        <taxon>Pseudomonadales</taxon>
        <taxon>Pseudomonadaceae</taxon>
        <taxon>Pseudomonas</taxon>
    </lineage>
</organism>
<protein>
    <submittedName>
        <fullName evidence="1">Type III secretion protein HrpV</fullName>
    </submittedName>
</protein>
<dbReference type="Proteomes" id="UP000746535">
    <property type="component" value="Unassembled WGS sequence"/>
</dbReference>
<accession>A0ABX0YIZ8</accession>
<comment type="caution">
    <text evidence="1">The sequence shown here is derived from an EMBL/GenBank/DDBJ whole genome shotgun (WGS) entry which is preliminary data.</text>
</comment>
<dbReference type="RefSeq" id="WP_168085994.1">
    <property type="nucleotide sequence ID" value="NZ_JAAVJI010000019.1"/>
</dbReference>
<keyword evidence="2" id="KW-1185">Reference proteome</keyword>
<dbReference type="EMBL" id="JAAVJI010000019">
    <property type="protein sequence ID" value="NJP03434.1"/>
    <property type="molecule type" value="Genomic_DNA"/>
</dbReference>
<gene>
    <name evidence="1" type="ORF">HBH25_21590</name>
</gene>
<proteinExistence type="predicted"/>